<dbReference type="Proteomes" id="UP001356704">
    <property type="component" value="Unassembled WGS sequence"/>
</dbReference>
<dbReference type="RefSeq" id="WP_331809069.1">
    <property type="nucleotide sequence ID" value="NZ_JAZHOU010000001.1"/>
</dbReference>
<dbReference type="InterPro" id="IPR045398">
    <property type="entry name" value="DUF6515"/>
</dbReference>
<dbReference type="PROSITE" id="PS51257">
    <property type="entry name" value="PROKAR_LIPOPROTEIN"/>
    <property type="match status" value="1"/>
</dbReference>
<proteinExistence type="predicted"/>
<accession>A0ABU7W2U2</accession>
<reference evidence="1 2" key="1">
    <citation type="submission" date="2024-02" db="EMBL/GenBank/DDBJ databases">
        <title>Winogradskyella poriferorum JCM 12885.</title>
        <authorList>
            <person name="Zhang D.-F."/>
            <person name="Fu Z.-Y."/>
        </authorList>
    </citation>
    <scope>NUCLEOTIDE SEQUENCE [LARGE SCALE GENOMIC DNA]</scope>
    <source>
        <strain evidence="1 2">JCM 12885</strain>
    </source>
</reference>
<evidence type="ECO:0000313" key="2">
    <source>
        <dbReference type="Proteomes" id="UP001356704"/>
    </source>
</evidence>
<organism evidence="1 2">
    <name type="scientific">Winogradskyella poriferorum</name>
    <dbReference type="NCBI Taxonomy" id="307627"/>
    <lineage>
        <taxon>Bacteria</taxon>
        <taxon>Pseudomonadati</taxon>
        <taxon>Bacteroidota</taxon>
        <taxon>Flavobacteriia</taxon>
        <taxon>Flavobacteriales</taxon>
        <taxon>Flavobacteriaceae</taxon>
        <taxon>Winogradskyella</taxon>
    </lineage>
</organism>
<dbReference type="EMBL" id="JAZHOU010000001">
    <property type="protein sequence ID" value="MEF3078285.1"/>
    <property type="molecule type" value="Genomic_DNA"/>
</dbReference>
<evidence type="ECO:0000313" key="1">
    <source>
        <dbReference type="EMBL" id="MEF3078285.1"/>
    </source>
</evidence>
<sequence>MMRLIVYTLVFVFTLSLSSCARRIVVAQPTTVTVVKKLPRQYKVVRVKGKRYYFFNGRHYRKTRNGYVVVEL</sequence>
<gene>
    <name evidence="1" type="ORF">V1468_04640</name>
</gene>
<protein>
    <submittedName>
        <fullName evidence="1">DUF6515 family protein</fullName>
    </submittedName>
</protein>
<dbReference type="Pfam" id="PF20125">
    <property type="entry name" value="DUF6515"/>
    <property type="match status" value="1"/>
</dbReference>
<name>A0ABU7W2U2_9FLAO</name>
<keyword evidence="2" id="KW-1185">Reference proteome</keyword>
<comment type="caution">
    <text evidence="1">The sequence shown here is derived from an EMBL/GenBank/DDBJ whole genome shotgun (WGS) entry which is preliminary data.</text>
</comment>